<feature type="compositionally biased region" description="Low complexity" evidence="1">
    <location>
        <begin position="50"/>
        <end position="65"/>
    </location>
</feature>
<evidence type="ECO:0000313" key="2">
    <source>
        <dbReference type="EMBL" id="KAF3336952.1"/>
    </source>
</evidence>
<dbReference type="AlphaFoldDB" id="A0A833RE18"/>
<proteinExistence type="predicted"/>
<evidence type="ECO:0000256" key="1">
    <source>
        <dbReference type="SAM" id="MobiDB-lite"/>
    </source>
</evidence>
<evidence type="ECO:0000313" key="3">
    <source>
        <dbReference type="Proteomes" id="UP000623129"/>
    </source>
</evidence>
<sequence>MGTKMLLPQQCLLHALFSHNSSPRARPNSIPSSFRRRKEMPRRPRQPAPVASVKISKSGSSVKTSADQEMFNQNAAAQNKLIKNVISEEKLIHYRHDEKMALRELKLKVLREIHLRITSSNLPLSPKMYAGHVAAQPPSPKDLPQPRFVRGSSHGRTNMAALSPQL</sequence>
<organism evidence="2 3">
    <name type="scientific">Carex littledalei</name>
    <dbReference type="NCBI Taxonomy" id="544730"/>
    <lineage>
        <taxon>Eukaryota</taxon>
        <taxon>Viridiplantae</taxon>
        <taxon>Streptophyta</taxon>
        <taxon>Embryophyta</taxon>
        <taxon>Tracheophyta</taxon>
        <taxon>Spermatophyta</taxon>
        <taxon>Magnoliopsida</taxon>
        <taxon>Liliopsida</taxon>
        <taxon>Poales</taxon>
        <taxon>Cyperaceae</taxon>
        <taxon>Cyperoideae</taxon>
        <taxon>Cariceae</taxon>
        <taxon>Carex</taxon>
        <taxon>Carex subgen. Euthyceras</taxon>
    </lineage>
</organism>
<keyword evidence="3" id="KW-1185">Reference proteome</keyword>
<protein>
    <submittedName>
        <fullName evidence="2">Uncharacterized protein</fullName>
    </submittedName>
</protein>
<name>A0A833RE18_9POAL</name>
<dbReference type="EMBL" id="SWLB01000007">
    <property type="protein sequence ID" value="KAF3336952.1"/>
    <property type="molecule type" value="Genomic_DNA"/>
</dbReference>
<gene>
    <name evidence="2" type="ORF">FCM35_KLT19538</name>
</gene>
<feature type="region of interest" description="Disordered" evidence="1">
    <location>
        <begin position="20"/>
        <end position="65"/>
    </location>
</feature>
<feature type="region of interest" description="Disordered" evidence="1">
    <location>
        <begin position="130"/>
        <end position="166"/>
    </location>
</feature>
<feature type="compositionally biased region" description="Basic residues" evidence="1">
    <location>
        <begin position="34"/>
        <end position="45"/>
    </location>
</feature>
<comment type="caution">
    <text evidence="2">The sequence shown here is derived from an EMBL/GenBank/DDBJ whole genome shotgun (WGS) entry which is preliminary data.</text>
</comment>
<reference evidence="2" key="1">
    <citation type="submission" date="2020-01" db="EMBL/GenBank/DDBJ databases">
        <title>Genome sequence of Kobresia littledalei, the first chromosome-level genome in the family Cyperaceae.</title>
        <authorList>
            <person name="Qu G."/>
        </authorList>
    </citation>
    <scope>NUCLEOTIDE SEQUENCE</scope>
    <source>
        <strain evidence="2">C.B.Clarke</strain>
        <tissue evidence="2">Leaf</tissue>
    </source>
</reference>
<accession>A0A833RE18</accession>
<dbReference type="Proteomes" id="UP000623129">
    <property type="component" value="Unassembled WGS sequence"/>
</dbReference>